<dbReference type="CDD" id="cd03784">
    <property type="entry name" value="GT1_Gtf-like"/>
    <property type="match status" value="1"/>
</dbReference>
<comment type="similarity">
    <text evidence="1">Belongs to the UDP-glycosyltransferase family.</text>
</comment>
<name>A0A2G8JNC6_STIJA</name>
<dbReference type="Proteomes" id="UP000230750">
    <property type="component" value="Unassembled WGS sequence"/>
</dbReference>
<evidence type="ECO:0000256" key="2">
    <source>
        <dbReference type="ARBA" id="ARBA00022676"/>
    </source>
</evidence>
<dbReference type="Pfam" id="PF00201">
    <property type="entry name" value="UDPGT"/>
    <property type="match status" value="1"/>
</dbReference>
<evidence type="ECO:0000313" key="5">
    <source>
        <dbReference type="EMBL" id="PIK37266.1"/>
    </source>
</evidence>
<dbReference type="AlphaFoldDB" id="A0A2G8JNC6"/>
<keyword evidence="4" id="KW-0812">Transmembrane</keyword>
<keyword evidence="4" id="KW-1133">Transmembrane helix</keyword>
<dbReference type="GO" id="GO:0008194">
    <property type="term" value="F:UDP-glycosyltransferase activity"/>
    <property type="evidence" value="ECO:0007669"/>
    <property type="project" value="InterPro"/>
</dbReference>
<dbReference type="InterPro" id="IPR002213">
    <property type="entry name" value="UDP_glucos_trans"/>
</dbReference>
<keyword evidence="2" id="KW-0328">Glycosyltransferase</keyword>
<sequence length="233" mass="26777">MTRIKGWGHGGEHRPGVRGSAVTAELNDDVMDTFAAVFSKLSQRVLWKRDAKVQSGHPKTRLLIYHGGSHGVMEAIYHGVPMIIIPLFGDQYAHAVRVQEKGMGVMLDKSNLTEESVMEAIREVIDNPKYKQRVQHFSNIHHDAPLKPLERAVYWIEHVMKFGGDHLRPRSADMNFIELYMIDTVIFLSSLVLFLLYVEYLFLKKCYRCVCNRSTTRKTKVTEYESSVIRQIV</sequence>
<dbReference type="PANTHER" id="PTHR48043">
    <property type="entry name" value="EG:EG0003.4 PROTEIN-RELATED"/>
    <property type="match status" value="1"/>
</dbReference>
<keyword evidence="4" id="KW-0472">Membrane</keyword>
<protein>
    <submittedName>
        <fullName evidence="5">Putative UDP-glucuronosyltransferase 2C1</fullName>
    </submittedName>
</protein>
<reference evidence="5 6" key="1">
    <citation type="journal article" date="2017" name="PLoS Biol.">
        <title>The sea cucumber genome provides insights into morphological evolution and visceral regeneration.</title>
        <authorList>
            <person name="Zhang X."/>
            <person name="Sun L."/>
            <person name="Yuan J."/>
            <person name="Sun Y."/>
            <person name="Gao Y."/>
            <person name="Zhang L."/>
            <person name="Li S."/>
            <person name="Dai H."/>
            <person name="Hamel J.F."/>
            <person name="Liu C."/>
            <person name="Yu Y."/>
            <person name="Liu S."/>
            <person name="Lin W."/>
            <person name="Guo K."/>
            <person name="Jin S."/>
            <person name="Xu P."/>
            <person name="Storey K.B."/>
            <person name="Huan P."/>
            <person name="Zhang T."/>
            <person name="Zhou Y."/>
            <person name="Zhang J."/>
            <person name="Lin C."/>
            <person name="Li X."/>
            <person name="Xing L."/>
            <person name="Huo D."/>
            <person name="Sun M."/>
            <person name="Wang L."/>
            <person name="Mercier A."/>
            <person name="Li F."/>
            <person name="Yang H."/>
            <person name="Xiang J."/>
        </authorList>
    </citation>
    <scope>NUCLEOTIDE SEQUENCE [LARGE SCALE GENOMIC DNA]</scope>
    <source>
        <strain evidence="5">Shaxun</strain>
        <tissue evidence="5">Muscle</tissue>
    </source>
</reference>
<keyword evidence="3 5" id="KW-0808">Transferase</keyword>
<dbReference type="Gene3D" id="3.40.50.2000">
    <property type="entry name" value="Glycogen Phosphorylase B"/>
    <property type="match status" value="1"/>
</dbReference>
<evidence type="ECO:0000313" key="6">
    <source>
        <dbReference type="Proteomes" id="UP000230750"/>
    </source>
</evidence>
<gene>
    <name evidence="5" type="ORF">BSL78_25897</name>
</gene>
<comment type="caution">
    <text evidence="5">The sequence shown here is derived from an EMBL/GenBank/DDBJ whole genome shotgun (WGS) entry which is preliminary data.</text>
</comment>
<dbReference type="SUPFAM" id="SSF53756">
    <property type="entry name" value="UDP-Glycosyltransferase/glycogen phosphorylase"/>
    <property type="match status" value="1"/>
</dbReference>
<dbReference type="OrthoDB" id="5835829at2759"/>
<dbReference type="PANTHER" id="PTHR48043:SF145">
    <property type="entry name" value="FI06409P-RELATED"/>
    <property type="match status" value="1"/>
</dbReference>
<evidence type="ECO:0000256" key="1">
    <source>
        <dbReference type="ARBA" id="ARBA00009995"/>
    </source>
</evidence>
<evidence type="ECO:0000256" key="4">
    <source>
        <dbReference type="SAM" id="Phobius"/>
    </source>
</evidence>
<organism evidence="5 6">
    <name type="scientific">Stichopus japonicus</name>
    <name type="common">Sea cucumber</name>
    <dbReference type="NCBI Taxonomy" id="307972"/>
    <lineage>
        <taxon>Eukaryota</taxon>
        <taxon>Metazoa</taxon>
        <taxon>Echinodermata</taxon>
        <taxon>Eleutherozoa</taxon>
        <taxon>Echinozoa</taxon>
        <taxon>Holothuroidea</taxon>
        <taxon>Aspidochirotacea</taxon>
        <taxon>Aspidochirotida</taxon>
        <taxon>Stichopodidae</taxon>
        <taxon>Apostichopus</taxon>
    </lineage>
</organism>
<accession>A0A2G8JNC6</accession>
<feature type="transmembrane region" description="Helical" evidence="4">
    <location>
        <begin position="179"/>
        <end position="198"/>
    </location>
</feature>
<dbReference type="InterPro" id="IPR050271">
    <property type="entry name" value="UDP-glycosyltransferase"/>
</dbReference>
<dbReference type="STRING" id="307972.A0A2G8JNC6"/>
<proteinExistence type="inferred from homology"/>
<keyword evidence="6" id="KW-1185">Reference proteome</keyword>
<dbReference type="EMBL" id="MRZV01001526">
    <property type="protein sequence ID" value="PIK37266.1"/>
    <property type="molecule type" value="Genomic_DNA"/>
</dbReference>
<evidence type="ECO:0000256" key="3">
    <source>
        <dbReference type="ARBA" id="ARBA00022679"/>
    </source>
</evidence>